<reference evidence="1" key="1">
    <citation type="journal article" date="2014" name="Front. Microbiol.">
        <title>High frequency of phylogenetically diverse reductive dehalogenase-homologous genes in deep subseafloor sedimentary metagenomes.</title>
        <authorList>
            <person name="Kawai M."/>
            <person name="Futagami T."/>
            <person name="Toyoda A."/>
            <person name="Takaki Y."/>
            <person name="Nishi S."/>
            <person name="Hori S."/>
            <person name="Arai W."/>
            <person name="Tsubouchi T."/>
            <person name="Morono Y."/>
            <person name="Uchiyama I."/>
            <person name="Ito T."/>
            <person name="Fujiyama A."/>
            <person name="Inagaki F."/>
            <person name="Takami H."/>
        </authorList>
    </citation>
    <scope>NUCLEOTIDE SEQUENCE</scope>
    <source>
        <strain evidence="1">Expedition CK06-06</strain>
    </source>
</reference>
<evidence type="ECO:0008006" key="2">
    <source>
        <dbReference type="Google" id="ProtNLM"/>
    </source>
</evidence>
<protein>
    <recommendedName>
        <fullName evidence="2">DUF5655 domain-containing protein</fullName>
    </recommendedName>
</protein>
<evidence type="ECO:0000313" key="1">
    <source>
        <dbReference type="EMBL" id="GAG17083.1"/>
    </source>
</evidence>
<organism evidence="1">
    <name type="scientific">marine sediment metagenome</name>
    <dbReference type="NCBI Taxonomy" id="412755"/>
    <lineage>
        <taxon>unclassified sequences</taxon>
        <taxon>metagenomes</taxon>
        <taxon>ecological metagenomes</taxon>
    </lineage>
</organism>
<dbReference type="EMBL" id="BARS01033979">
    <property type="protein sequence ID" value="GAG17083.1"/>
    <property type="molecule type" value="Genomic_DNA"/>
</dbReference>
<name>X0VXC8_9ZZZZ</name>
<gene>
    <name evidence="1" type="ORF">S01H1_52563</name>
</gene>
<proteinExistence type="predicted"/>
<accession>X0VXC8</accession>
<dbReference type="AlphaFoldDB" id="X0VXC8"/>
<sequence>MKEKSIVGDLINFRGLVYSPTNENGVIFLFGKVMEDINMYIEEIKPGFPDCIGRRFTGKGWERVSIEFEYKSSNFQQHGHDPNECDVIVCWEHDWPDCPIEVIELRNIIKSLPNKPIERPDKISEIGKLTVEEHLENFPNKVRNIFEEFDRTVKDISDEIWYKVTGRPGVTYYSPERVFVYLRFQKQGLRLTIFTRGEKLNGVKGFDYKKGGAKWGRIHLRNEKDVEKTLSAVKKSYKLIKE</sequence>
<feature type="non-terminal residue" evidence="1">
    <location>
        <position position="242"/>
    </location>
</feature>
<comment type="caution">
    <text evidence="1">The sequence shown here is derived from an EMBL/GenBank/DDBJ whole genome shotgun (WGS) entry which is preliminary data.</text>
</comment>